<dbReference type="CDD" id="cd01650">
    <property type="entry name" value="RT_nLTR_like"/>
    <property type="match status" value="1"/>
</dbReference>
<proteinExistence type="predicted"/>
<evidence type="ECO:0000259" key="1">
    <source>
        <dbReference type="PROSITE" id="PS50878"/>
    </source>
</evidence>
<dbReference type="InterPro" id="IPR005135">
    <property type="entry name" value="Endo/exonuclease/phosphatase"/>
</dbReference>
<dbReference type="PANTHER" id="PTHR33116:SF86">
    <property type="entry name" value="REVERSE TRANSCRIPTASE DOMAIN-CONTAINING PROTEIN"/>
    <property type="match status" value="1"/>
</dbReference>
<dbReference type="Pfam" id="PF13456">
    <property type="entry name" value="RVT_3"/>
    <property type="match status" value="1"/>
</dbReference>
<accession>A0ABD3SLC6</accession>
<gene>
    <name evidence="2" type="ORF">ACJIZ3_021352</name>
</gene>
<dbReference type="InterPro" id="IPR044730">
    <property type="entry name" value="RNase_H-like_dom_plant"/>
</dbReference>
<name>A0ABD3SLC6_9LAMI</name>
<reference evidence="2 3" key="1">
    <citation type="submission" date="2024-12" db="EMBL/GenBank/DDBJ databases">
        <title>The unique morphological basis and parallel evolutionary history of personate flowers in Penstemon.</title>
        <authorList>
            <person name="Depatie T.H."/>
            <person name="Wessinger C.A."/>
        </authorList>
    </citation>
    <scope>NUCLEOTIDE SEQUENCE [LARGE SCALE GENOMIC DNA]</scope>
    <source>
        <strain evidence="2">WTNN_2</strain>
        <tissue evidence="2">Leaf</tissue>
    </source>
</reference>
<dbReference type="InterPro" id="IPR002156">
    <property type="entry name" value="RNaseH_domain"/>
</dbReference>
<dbReference type="Pfam" id="PF03372">
    <property type="entry name" value="Exo_endo_phos"/>
    <property type="match status" value="1"/>
</dbReference>
<dbReference type="Pfam" id="PF00078">
    <property type="entry name" value="RVT_1"/>
    <property type="match status" value="1"/>
</dbReference>
<dbReference type="SUPFAM" id="SSF53098">
    <property type="entry name" value="Ribonuclease H-like"/>
    <property type="match status" value="1"/>
</dbReference>
<dbReference type="PANTHER" id="PTHR33116">
    <property type="entry name" value="REVERSE TRANSCRIPTASE ZINC-BINDING DOMAIN-CONTAINING PROTEIN-RELATED-RELATED"/>
    <property type="match status" value="1"/>
</dbReference>
<comment type="caution">
    <text evidence="2">The sequence shown here is derived from an EMBL/GenBank/DDBJ whole genome shotgun (WGS) entry which is preliminary data.</text>
</comment>
<evidence type="ECO:0000313" key="2">
    <source>
        <dbReference type="EMBL" id="KAL3825323.1"/>
    </source>
</evidence>
<dbReference type="Pfam" id="PF13966">
    <property type="entry name" value="zf-RVT"/>
    <property type="match status" value="1"/>
</dbReference>
<dbReference type="InterPro" id="IPR036397">
    <property type="entry name" value="RNaseH_sf"/>
</dbReference>
<dbReference type="Proteomes" id="UP001634393">
    <property type="component" value="Unassembled WGS sequence"/>
</dbReference>
<organism evidence="2 3">
    <name type="scientific">Penstemon smallii</name>
    <dbReference type="NCBI Taxonomy" id="265156"/>
    <lineage>
        <taxon>Eukaryota</taxon>
        <taxon>Viridiplantae</taxon>
        <taxon>Streptophyta</taxon>
        <taxon>Embryophyta</taxon>
        <taxon>Tracheophyta</taxon>
        <taxon>Spermatophyta</taxon>
        <taxon>Magnoliopsida</taxon>
        <taxon>eudicotyledons</taxon>
        <taxon>Gunneridae</taxon>
        <taxon>Pentapetalae</taxon>
        <taxon>asterids</taxon>
        <taxon>lamiids</taxon>
        <taxon>Lamiales</taxon>
        <taxon>Plantaginaceae</taxon>
        <taxon>Cheloneae</taxon>
        <taxon>Penstemon</taxon>
    </lineage>
</organism>
<keyword evidence="3" id="KW-1185">Reference proteome</keyword>
<dbReference type="CDD" id="cd06222">
    <property type="entry name" value="RNase_H_like"/>
    <property type="match status" value="1"/>
</dbReference>
<dbReference type="InterPro" id="IPR012337">
    <property type="entry name" value="RNaseH-like_sf"/>
</dbReference>
<sequence>MSCLAWNCRGLGAPRKVRTLGNLIRENSPQLVFLSETKLPARKIELIRRRFELHGVAVDSRGLSGGLALLWPKEMNVVLQSFSKNHIDVHVYDDDSNSSWRFTGFYGEPKDTDRHKSWQLLRRLASLSNKPWLCAGDFNAMLSTSEKSGGQIASFRNITDFADCLRDSELHDLGYSGYPFTWTNNWPHPHTVRERIDRACASYSWMGIFPNYRVVHLEALNSDHIPILIELKKKNVIGGSRRNRGFKFEAMWMKSEECAKIIEQHWLPDLLREDDLMGTLESCKVGLMTWNKQSFGGVTKLVKKLKEEVFVLKKGTLTADTKLLIKQKTNELEGLLDSEELMWRQRAKAHWMREGDKNTKFFHAKASSRRKGNTILGLRNNEGVWCEEENELEGIVADYFRDIFTSKNPTEDDLGAALEVIQQRISPEMNADFLKEFTTEEIKKALDSMHPLKSPGPDGFPVIFYQRFWHIVKNDVTRWVLQLLNHKVLPASCNFTYIVLIPKCPNPQSMAQFRPISLSNVVYKIASKSIVNRLKPFMNDIISESQSAFVPSRLISDNILIAYELAHYMKRSSAEHMAVKLDMSKAYDRIEWVFVQQVMLRLGMDSRFVELIMLCVTTVTYSFVLNGGSFGFLTPERGIRQGDPMSPYLFLFCAEVLSGLLRNEEEKGNIAGLSVCTGAPPVSHLLFADDTMIFCNANAISSETIRNVLKTYEDASGQQVNFQKSSIVFSKTTSDANIEIVRSFLPMEVVDKHDKYLGLPSVIGRSKREAFAHIRDKVCHRLKGWKEKWLSKGGKEILIKSVIQAIPSYAMSCFKLPSYFTKKIESLMSKFWWESSNGKGIHWARWSDMCQSKQFGGLGFRDLEAFNMALLAKQVWRLLESPDSLLGKIFKARYYPQSDVFGSRLGSNPSYTWRSIWGAKEIIEKGSRWRVGNGNSINIWGDRWLPRESTFQIFTPKGDRPSDMKVSTLIDEETGQWDVDKVTSLFNEEDSACILSIPLGNGRHDDRRLWHYNRNGLFSVRSAYHLAVKIARESDHTGAASSSAGNSNDWKWLWALSIPSKIKIFLWRACKNLLPTRAVLTKRKITNICSCVICDGEVEDVLHCFFLCHLARQVWALSGISCSVYHSNVSNFRDWLEEIKGKTDSKTFELCTIICWSIWHARNKWLFEGIQNAAPSIVIFARNYQTTLWSNFATVLRPQRQVTNMSWKAPLAGFVKINFDAAVNSRVGRCGLGVVARSEHGICVGWRSVCIRQSLDPTAAEARAALLAVEFAKERNWSKVIVEGDSSVVVNAIGCSSESRADYGIIIEDIKHIASSFESFSIQHLRREGNRVAHELAQLSSVDSFALNVLPVWIQNIVLSDLSNE</sequence>
<dbReference type="Gene3D" id="3.60.10.10">
    <property type="entry name" value="Endonuclease/exonuclease/phosphatase"/>
    <property type="match status" value="1"/>
</dbReference>
<evidence type="ECO:0000313" key="3">
    <source>
        <dbReference type="Proteomes" id="UP001634393"/>
    </source>
</evidence>
<dbReference type="SUPFAM" id="SSF56219">
    <property type="entry name" value="DNase I-like"/>
    <property type="match status" value="1"/>
</dbReference>
<dbReference type="InterPro" id="IPR026960">
    <property type="entry name" value="RVT-Znf"/>
</dbReference>
<dbReference type="InterPro" id="IPR036691">
    <property type="entry name" value="Endo/exonu/phosph_ase_sf"/>
</dbReference>
<dbReference type="InterPro" id="IPR000477">
    <property type="entry name" value="RT_dom"/>
</dbReference>
<dbReference type="Gene3D" id="3.30.420.10">
    <property type="entry name" value="Ribonuclease H-like superfamily/Ribonuclease H"/>
    <property type="match status" value="1"/>
</dbReference>
<protein>
    <recommendedName>
        <fullName evidence="1">Reverse transcriptase domain-containing protein</fullName>
    </recommendedName>
</protein>
<dbReference type="EMBL" id="JBJXBP010000006">
    <property type="protein sequence ID" value="KAL3825323.1"/>
    <property type="molecule type" value="Genomic_DNA"/>
</dbReference>
<dbReference type="PROSITE" id="PS50878">
    <property type="entry name" value="RT_POL"/>
    <property type="match status" value="1"/>
</dbReference>
<feature type="domain" description="Reverse transcriptase" evidence="1">
    <location>
        <begin position="482"/>
        <end position="761"/>
    </location>
</feature>